<keyword evidence="1" id="KW-0472">Membrane</keyword>
<dbReference type="Pfam" id="PF06161">
    <property type="entry name" value="DUF975"/>
    <property type="match status" value="1"/>
</dbReference>
<keyword evidence="1" id="KW-1133">Transmembrane helix</keyword>
<feature type="transmembrane region" description="Helical" evidence="1">
    <location>
        <begin position="55"/>
        <end position="78"/>
    </location>
</feature>
<evidence type="ECO:0000313" key="3">
    <source>
        <dbReference type="Proteomes" id="UP001597541"/>
    </source>
</evidence>
<sequence>MSVIGFIPVAGNILPYIIGGPLALGIAYFFLKLIRGEETAIEDMFAGFRKFVPAFVLYLLTAIFTLLWLLLLIVPGIIAGLRYSQAFYIMVDCPELKASEALNRSKEMMAGNKWKLFCFYWGFFGWLLLCILTLGIGLLWLYPYYETSRANFYQNLRDQHFTYTEPTLDSNPPVSM</sequence>
<name>A0ABW5PK90_9BACL</name>
<keyword evidence="3" id="KW-1185">Reference proteome</keyword>
<protein>
    <submittedName>
        <fullName evidence="2">DUF975 family protein</fullName>
    </submittedName>
</protein>
<accession>A0ABW5PK90</accession>
<reference evidence="3" key="1">
    <citation type="journal article" date="2019" name="Int. J. Syst. Evol. Microbiol.">
        <title>The Global Catalogue of Microorganisms (GCM) 10K type strain sequencing project: providing services to taxonomists for standard genome sequencing and annotation.</title>
        <authorList>
            <consortium name="The Broad Institute Genomics Platform"/>
            <consortium name="The Broad Institute Genome Sequencing Center for Infectious Disease"/>
            <person name="Wu L."/>
            <person name="Ma J."/>
        </authorList>
    </citation>
    <scope>NUCLEOTIDE SEQUENCE [LARGE SCALE GENOMIC DNA]</scope>
    <source>
        <strain evidence="3">KCTC 3950</strain>
    </source>
</reference>
<dbReference type="PANTHER" id="PTHR40076:SF1">
    <property type="entry name" value="MEMBRANE PROTEIN"/>
    <property type="match status" value="1"/>
</dbReference>
<feature type="transmembrane region" description="Helical" evidence="1">
    <location>
        <begin position="119"/>
        <end position="142"/>
    </location>
</feature>
<evidence type="ECO:0000313" key="2">
    <source>
        <dbReference type="EMBL" id="MFD2615456.1"/>
    </source>
</evidence>
<evidence type="ECO:0000256" key="1">
    <source>
        <dbReference type="SAM" id="Phobius"/>
    </source>
</evidence>
<proteinExistence type="predicted"/>
<dbReference type="Proteomes" id="UP001597541">
    <property type="component" value="Unassembled WGS sequence"/>
</dbReference>
<gene>
    <name evidence="2" type="ORF">ACFSUF_23915</name>
</gene>
<dbReference type="InterPro" id="IPR010380">
    <property type="entry name" value="DUF975"/>
</dbReference>
<feature type="transmembrane region" description="Helical" evidence="1">
    <location>
        <begin position="13"/>
        <end position="34"/>
    </location>
</feature>
<dbReference type="RefSeq" id="WP_377607616.1">
    <property type="nucleotide sequence ID" value="NZ_JBHUME010000019.1"/>
</dbReference>
<keyword evidence="1" id="KW-0812">Transmembrane</keyword>
<organism evidence="2 3">
    <name type="scientific">Paenibacillus gansuensis</name>
    <dbReference type="NCBI Taxonomy" id="306542"/>
    <lineage>
        <taxon>Bacteria</taxon>
        <taxon>Bacillati</taxon>
        <taxon>Bacillota</taxon>
        <taxon>Bacilli</taxon>
        <taxon>Bacillales</taxon>
        <taxon>Paenibacillaceae</taxon>
        <taxon>Paenibacillus</taxon>
    </lineage>
</organism>
<dbReference type="PANTHER" id="PTHR40076">
    <property type="entry name" value="MEMBRANE PROTEIN-RELATED"/>
    <property type="match status" value="1"/>
</dbReference>
<dbReference type="EMBL" id="JBHUME010000019">
    <property type="protein sequence ID" value="MFD2615456.1"/>
    <property type="molecule type" value="Genomic_DNA"/>
</dbReference>
<comment type="caution">
    <text evidence="2">The sequence shown here is derived from an EMBL/GenBank/DDBJ whole genome shotgun (WGS) entry which is preliminary data.</text>
</comment>